<evidence type="ECO:0000256" key="3">
    <source>
        <dbReference type="ARBA" id="ARBA00012663"/>
    </source>
</evidence>
<dbReference type="InterPro" id="IPR017853">
    <property type="entry name" value="GH"/>
</dbReference>
<dbReference type="GO" id="GO:0009254">
    <property type="term" value="P:peptidoglycan turnover"/>
    <property type="evidence" value="ECO:0007669"/>
    <property type="project" value="TreeGrafter"/>
</dbReference>
<evidence type="ECO:0000256" key="2">
    <source>
        <dbReference type="ARBA" id="ARBA00005336"/>
    </source>
</evidence>
<evidence type="ECO:0000259" key="6">
    <source>
        <dbReference type="Pfam" id="PF00933"/>
    </source>
</evidence>
<comment type="similarity">
    <text evidence="2">Belongs to the glycosyl hydrolase 3 family.</text>
</comment>
<dbReference type="RefSeq" id="WP_138483636.1">
    <property type="nucleotide sequence ID" value="NZ_PPSW01000030.1"/>
</dbReference>
<keyword evidence="4" id="KW-0378">Hydrolase</keyword>
<dbReference type="Gene3D" id="3.20.20.300">
    <property type="entry name" value="Glycoside hydrolase, family 3, N-terminal domain"/>
    <property type="match status" value="1"/>
</dbReference>
<comment type="caution">
    <text evidence="7">The sequence shown here is derived from an EMBL/GenBank/DDBJ whole genome shotgun (WGS) entry which is preliminary data.</text>
</comment>
<evidence type="ECO:0000256" key="5">
    <source>
        <dbReference type="ARBA" id="ARBA00023295"/>
    </source>
</evidence>
<dbReference type="SUPFAM" id="SSF51445">
    <property type="entry name" value="(Trans)glycosidases"/>
    <property type="match status" value="1"/>
</dbReference>
<comment type="catalytic activity">
    <reaction evidence="1">
        <text>Hydrolysis of terminal non-reducing N-acetyl-D-hexosamine residues in N-acetyl-beta-D-hexosaminides.</text>
        <dbReference type="EC" id="3.2.1.52"/>
    </reaction>
</comment>
<name>A0A5R9PZY9_9GAMM</name>
<dbReference type="AlphaFoldDB" id="A0A5R9PZY9"/>
<dbReference type="InterPro" id="IPR001764">
    <property type="entry name" value="Glyco_hydro_3_N"/>
</dbReference>
<dbReference type="PANTHER" id="PTHR30480:SF13">
    <property type="entry name" value="BETA-HEXOSAMINIDASE"/>
    <property type="match status" value="1"/>
</dbReference>
<protein>
    <recommendedName>
        <fullName evidence="3">beta-N-acetylhexosaminidase</fullName>
        <ecNumber evidence="3">3.2.1.52</ecNumber>
    </recommendedName>
</protein>
<feature type="domain" description="Glycoside hydrolase family 3 N-terminal" evidence="6">
    <location>
        <begin position="16"/>
        <end position="345"/>
    </location>
</feature>
<dbReference type="GO" id="GO:0005975">
    <property type="term" value="P:carbohydrate metabolic process"/>
    <property type="evidence" value="ECO:0007669"/>
    <property type="project" value="InterPro"/>
</dbReference>
<sequence>MNIEQKVKQLLGTMCLEEKVGQLFILAFAGKDLDYAKDLVKTKHVGGFYITDDNASSLTEATQLSEILQHQAALRGCDAPLILAVDQEGAWGILTQYTDVGPGNLALGKADDVVLTEKMYQTFAQQMGSIGYNTLLSPCADINADPNNPIIGLRSFGEQTDKVAKHVAAAVRGAKKAGNLSCAKHFPGHGDTHTDSHQSLPIVNKSLAELRAQDLVPFQRAIEAGVDLVMTSHIQYPQVDAQYPATLSKVILTDLLVEEMGFKGLIITDSMNMWAMRKNYQPEQAAVLALQAGAHLVMLSEEHYENSTTDYKALQAQTIQGVVNAVKQGELREALIDTRLAHVLTYKYQQLQNQPLQPQLSSSEIKSVVTSACEKSLTVLRNNQGLWPLKDCEYSLFFATHPRCYDDIVNCRGIGPNDPNSVKEVLIAQLKQRKSTLNILDWHDFSELLNSDSVPDIVLPLVIVTEDYPLPGTRFDVQNQQDLVQKALSKWQEQVVVVAMRSDYELTQYTDLSTYICAYSSRACAATALANKL</sequence>
<evidence type="ECO:0000256" key="1">
    <source>
        <dbReference type="ARBA" id="ARBA00001231"/>
    </source>
</evidence>
<dbReference type="Proteomes" id="UP000309186">
    <property type="component" value="Unassembled WGS sequence"/>
</dbReference>
<proteinExistence type="inferred from homology"/>
<evidence type="ECO:0000313" key="7">
    <source>
        <dbReference type="EMBL" id="TLX45697.1"/>
    </source>
</evidence>
<gene>
    <name evidence="7" type="ORF">C1E24_17430</name>
</gene>
<accession>A0A5R9PZY9</accession>
<organism evidence="7 8">
    <name type="scientific">Pseudoalteromonas phenolica</name>
    <dbReference type="NCBI Taxonomy" id="161398"/>
    <lineage>
        <taxon>Bacteria</taxon>
        <taxon>Pseudomonadati</taxon>
        <taxon>Pseudomonadota</taxon>
        <taxon>Gammaproteobacteria</taxon>
        <taxon>Alteromonadales</taxon>
        <taxon>Pseudoalteromonadaceae</taxon>
        <taxon>Pseudoalteromonas</taxon>
    </lineage>
</organism>
<dbReference type="InterPro" id="IPR050226">
    <property type="entry name" value="NagZ_Beta-hexosaminidase"/>
</dbReference>
<dbReference type="Pfam" id="PF00933">
    <property type="entry name" value="Glyco_hydro_3"/>
    <property type="match status" value="1"/>
</dbReference>
<dbReference type="InterPro" id="IPR036962">
    <property type="entry name" value="Glyco_hydro_3_N_sf"/>
</dbReference>
<dbReference type="EC" id="3.2.1.52" evidence="3"/>
<dbReference type="InterPro" id="IPR036881">
    <property type="entry name" value="Glyco_hydro_3_C_sf"/>
</dbReference>
<dbReference type="OrthoDB" id="9786661at2"/>
<dbReference type="GO" id="GO:0004563">
    <property type="term" value="F:beta-N-acetylhexosaminidase activity"/>
    <property type="evidence" value="ECO:0007669"/>
    <property type="project" value="UniProtKB-EC"/>
</dbReference>
<keyword evidence="5" id="KW-0326">Glycosidase</keyword>
<dbReference type="Gene3D" id="3.40.50.1700">
    <property type="entry name" value="Glycoside hydrolase family 3 C-terminal domain"/>
    <property type="match status" value="1"/>
</dbReference>
<evidence type="ECO:0000313" key="8">
    <source>
        <dbReference type="Proteomes" id="UP000309186"/>
    </source>
</evidence>
<reference evidence="7 8" key="1">
    <citation type="submission" date="2018-01" db="EMBL/GenBank/DDBJ databases">
        <title>Co-occurrence of chitin degradation, pigmentation and bioactivity in marine Pseudoalteromonas.</title>
        <authorList>
            <person name="Paulsen S."/>
            <person name="Gram L."/>
            <person name="Machado H."/>
        </authorList>
    </citation>
    <scope>NUCLEOTIDE SEQUENCE [LARGE SCALE GENOMIC DNA]</scope>
    <source>
        <strain evidence="7 8">S3663</strain>
    </source>
</reference>
<dbReference type="PANTHER" id="PTHR30480">
    <property type="entry name" value="BETA-HEXOSAMINIDASE-RELATED"/>
    <property type="match status" value="1"/>
</dbReference>
<dbReference type="EMBL" id="PPSW01000030">
    <property type="protein sequence ID" value="TLX45697.1"/>
    <property type="molecule type" value="Genomic_DNA"/>
</dbReference>
<evidence type="ECO:0000256" key="4">
    <source>
        <dbReference type="ARBA" id="ARBA00022801"/>
    </source>
</evidence>